<dbReference type="PANTHER" id="PTHR12170">
    <property type="entry name" value="MACROPHAGE ERYTHROBLAST ATTACHER-RELATED"/>
    <property type="match status" value="1"/>
</dbReference>
<proteinExistence type="inferred from homology"/>
<keyword evidence="5 7" id="KW-0863">Zinc-finger</keyword>
<dbReference type="PROSITE" id="PS50897">
    <property type="entry name" value="CTLH"/>
    <property type="match status" value="1"/>
</dbReference>
<comment type="similarity">
    <text evidence="2">Belongs to the FYV10 family.</text>
</comment>
<dbReference type="GO" id="GO:0005634">
    <property type="term" value="C:nucleus"/>
    <property type="evidence" value="ECO:0007669"/>
    <property type="project" value="TreeGrafter"/>
</dbReference>
<keyword evidence="4" id="KW-0479">Metal-binding</keyword>
<reference evidence="10 11" key="1">
    <citation type="submission" date="2016-01" db="EMBL/GenBank/DDBJ databases">
        <title>Genome sequence of the yeast Holleya sinecauda.</title>
        <authorList>
            <person name="Dietrich F.S."/>
        </authorList>
    </citation>
    <scope>NUCLEOTIDE SEQUENCE [LARGE SCALE GENOMIC DNA]</scope>
    <source>
        <strain evidence="10 11">ATCC 58844</strain>
    </source>
</reference>
<evidence type="ECO:0000256" key="4">
    <source>
        <dbReference type="ARBA" id="ARBA00022723"/>
    </source>
</evidence>
<dbReference type="InterPro" id="IPR045098">
    <property type="entry name" value="Fyv10_fam"/>
</dbReference>
<evidence type="ECO:0000259" key="9">
    <source>
        <dbReference type="PROSITE" id="PS51867"/>
    </source>
</evidence>
<dbReference type="InterPro" id="IPR044063">
    <property type="entry name" value="ZF_RING_GID"/>
</dbReference>
<dbReference type="RefSeq" id="XP_017987528.1">
    <property type="nucleotide sequence ID" value="XM_018131894.1"/>
</dbReference>
<comment type="subcellular location">
    <subcellularLocation>
        <location evidence="1">Cytoplasm</location>
    </subcellularLocation>
</comment>
<dbReference type="GO" id="GO:0008270">
    <property type="term" value="F:zinc ion binding"/>
    <property type="evidence" value="ECO:0007669"/>
    <property type="project" value="UniProtKB-KW"/>
</dbReference>
<dbReference type="Pfam" id="PF10607">
    <property type="entry name" value="CTLH"/>
    <property type="match status" value="1"/>
</dbReference>
<keyword evidence="11" id="KW-1185">Reference proteome</keyword>
<evidence type="ECO:0000313" key="10">
    <source>
        <dbReference type="EMBL" id="AMD20532.1"/>
    </source>
</evidence>
<dbReference type="InterPro" id="IPR006595">
    <property type="entry name" value="CTLH_C"/>
</dbReference>
<name>A0A0X8HS96_9SACH</name>
<dbReference type="GeneID" id="28723780"/>
<organism evidence="10 11">
    <name type="scientific">Eremothecium sinecaudum</name>
    <dbReference type="NCBI Taxonomy" id="45286"/>
    <lineage>
        <taxon>Eukaryota</taxon>
        <taxon>Fungi</taxon>
        <taxon>Dikarya</taxon>
        <taxon>Ascomycota</taxon>
        <taxon>Saccharomycotina</taxon>
        <taxon>Saccharomycetes</taxon>
        <taxon>Saccharomycetales</taxon>
        <taxon>Saccharomycetaceae</taxon>
        <taxon>Eremothecium</taxon>
    </lineage>
</organism>
<keyword evidence="6" id="KW-0862">Zinc</keyword>
<dbReference type="GO" id="GO:0005737">
    <property type="term" value="C:cytoplasm"/>
    <property type="evidence" value="ECO:0007669"/>
    <property type="project" value="UniProtKB-SubCell"/>
</dbReference>
<dbReference type="GO" id="GO:0043161">
    <property type="term" value="P:proteasome-mediated ubiquitin-dependent protein catabolic process"/>
    <property type="evidence" value="ECO:0007669"/>
    <property type="project" value="InterPro"/>
</dbReference>
<evidence type="ECO:0000259" key="8">
    <source>
        <dbReference type="PROSITE" id="PS50897"/>
    </source>
</evidence>
<feature type="domain" description="CTLH" evidence="8">
    <location>
        <begin position="219"/>
        <end position="263"/>
    </location>
</feature>
<evidence type="ECO:0000256" key="2">
    <source>
        <dbReference type="ARBA" id="ARBA00010615"/>
    </source>
</evidence>
<dbReference type="EMBL" id="CP014244">
    <property type="protein sequence ID" value="AMD20532.1"/>
    <property type="molecule type" value="Genomic_DNA"/>
</dbReference>
<evidence type="ECO:0000256" key="7">
    <source>
        <dbReference type="PROSITE-ProRule" id="PRU01215"/>
    </source>
</evidence>
<sequence length="518" mass="59451">MVTSVFNEPTVDFHLNLNEKQFHIPNELLKRNLKQCQRLIDKEVASLNQGFAELDAMIKNPSGDAESIEKLNDMIIKIEKFERKISKKVNVELQLLQRIEARIKYYKELDDIKKANDQPRLIAWYQSYTTLLIGDYLARNGNFHEVPDDPNDCSPPPARLKRKLSSASSQVTNATSVNDNEHIHMNPGVEYLKQQGLDLLVDYDILLTTNKISKQLTVEHELGPLLDWIKENSAYLKSIASTLEFEARFQEYIEYVKIENYAKAIACFQTHLVKFIHANPVELTLAAGLLVFIKTCKSNMSSLAPNPKPDEVAKRQSLLKAKDDCWSFFFLKLPKSSKKNVSNGYEGRPDSFTNTMDIKRYMVLLDDKRWEKLNEMFLKAYYSMYGISYHDPLLIYLSLGISSLKTKDCLHQRQSSSSSDSKLSHYLNSEVLRNNCPVCSSEFAPIAEKLPHAHQVQSRLFENPVMLPSGNVYDSEKLRQLALTLRKRNLAKLEPDEVLDPTTGQTYKFSDFVTMFPT</sequence>
<dbReference type="InterPro" id="IPR024964">
    <property type="entry name" value="CTLH/CRA"/>
</dbReference>
<dbReference type="OrthoDB" id="1933455at2759"/>
<feature type="domain" description="RING-Gid-type" evidence="9">
    <location>
        <begin position="436"/>
        <end position="503"/>
    </location>
</feature>
<keyword evidence="3" id="KW-0963">Cytoplasm</keyword>
<feature type="zinc finger region" description="RING-Gid-type" evidence="7">
    <location>
        <begin position="436"/>
        <end position="503"/>
    </location>
</feature>
<evidence type="ECO:0000256" key="1">
    <source>
        <dbReference type="ARBA" id="ARBA00004496"/>
    </source>
</evidence>
<dbReference type="AlphaFoldDB" id="A0A0X8HS96"/>
<dbReference type="STRING" id="45286.A0A0X8HS96"/>
<dbReference type="PANTHER" id="PTHR12170:SF2">
    <property type="entry name" value="E3 UBIQUITIN-PROTEIN TRANSFERASE MAEA"/>
    <property type="match status" value="1"/>
</dbReference>
<dbReference type="GO" id="GO:0061630">
    <property type="term" value="F:ubiquitin protein ligase activity"/>
    <property type="evidence" value="ECO:0007669"/>
    <property type="project" value="InterPro"/>
</dbReference>
<evidence type="ECO:0000256" key="5">
    <source>
        <dbReference type="ARBA" id="ARBA00022771"/>
    </source>
</evidence>
<evidence type="ECO:0000256" key="3">
    <source>
        <dbReference type="ARBA" id="ARBA00022490"/>
    </source>
</evidence>
<gene>
    <name evidence="10" type="ORF">AW171_hschr42427</name>
</gene>
<evidence type="ECO:0000313" key="11">
    <source>
        <dbReference type="Proteomes" id="UP000243052"/>
    </source>
</evidence>
<evidence type="ECO:0000256" key="6">
    <source>
        <dbReference type="ARBA" id="ARBA00022833"/>
    </source>
</evidence>
<accession>A0A0X8HS96</accession>
<dbReference type="PROSITE" id="PS51867">
    <property type="entry name" value="ZF_RING_GID"/>
    <property type="match status" value="1"/>
</dbReference>
<dbReference type="GO" id="GO:0034657">
    <property type="term" value="C:GID complex"/>
    <property type="evidence" value="ECO:0007669"/>
    <property type="project" value="TreeGrafter"/>
</dbReference>
<protein>
    <submittedName>
        <fullName evidence="10">HDL212Cp</fullName>
    </submittedName>
</protein>
<dbReference type="Proteomes" id="UP000243052">
    <property type="component" value="Chromosome iv"/>
</dbReference>